<dbReference type="RefSeq" id="WP_035250133.1">
    <property type="nucleotide sequence ID" value="NZ_ARXU01000016.1"/>
</dbReference>
<dbReference type="PANTHER" id="PTHR43464:SF19">
    <property type="entry name" value="UBIQUINONE BIOSYNTHESIS O-METHYLTRANSFERASE, MITOCHONDRIAL"/>
    <property type="match status" value="1"/>
</dbReference>
<dbReference type="PANTHER" id="PTHR43464">
    <property type="entry name" value="METHYLTRANSFERASE"/>
    <property type="match status" value="1"/>
</dbReference>
<dbReference type="EMBL" id="ARXU01000016">
    <property type="protein sequence ID" value="KGD59895.1"/>
    <property type="molecule type" value="Genomic_DNA"/>
</dbReference>
<proteinExistence type="predicted"/>
<dbReference type="SUPFAM" id="SSF53335">
    <property type="entry name" value="S-adenosyl-L-methionine-dependent methyltransferases"/>
    <property type="match status" value="1"/>
</dbReference>
<dbReference type="GO" id="GO:0032259">
    <property type="term" value="P:methylation"/>
    <property type="evidence" value="ECO:0007669"/>
    <property type="project" value="UniProtKB-KW"/>
</dbReference>
<keyword evidence="1 4" id="KW-0489">Methyltransferase</keyword>
<evidence type="ECO:0000256" key="3">
    <source>
        <dbReference type="ARBA" id="ARBA00022691"/>
    </source>
</evidence>
<comment type="caution">
    <text evidence="4">The sequence shown here is derived from an EMBL/GenBank/DDBJ whole genome shotgun (WGS) entry which is preliminary data.</text>
</comment>
<evidence type="ECO:0000256" key="1">
    <source>
        <dbReference type="ARBA" id="ARBA00022603"/>
    </source>
</evidence>
<keyword evidence="2" id="KW-0808">Transferase</keyword>
<sequence length="221" mass="24802">MTPEQRILASWHDNAMPWIRLIQEQGIASRRTSDPAIERAIIARQAGRVLDVGCGEGWLCRRLAARGIHTTGIDAIPSLVDSARQQHPEGDYRCLSFSELDTDLAESFDLAVCNFSLFGEQSVEQLLATLQTRLTPSGMLLVQTLHPLMACDGDYRSGWRETRWPSSGSDFGAAPPWYFRNLENWLALFQRLGYQVSLEEPLDPQQKLPVSVIFHAVAGHR</sequence>
<keyword evidence="5" id="KW-1185">Reference proteome</keyword>
<name>A0ABR4W9I4_9GAMM</name>
<dbReference type="CDD" id="cd02440">
    <property type="entry name" value="AdoMet_MTases"/>
    <property type="match status" value="1"/>
</dbReference>
<evidence type="ECO:0000313" key="5">
    <source>
        <dbReference type="Proteomes" id="UP000029443"/>
    </source>
</evidence>
<dbReference type="GO" id="GO:0008168">
    <property type="term" value="F:methyltransferase activity"/>
    <property type="evidence" value="ECO:0007669"/>
    <property type="project" value="UniProtKB-KW"/>
</dbReference>
<dbReference type="Proteomes" id="UP000029443">
    <property type="component" value="Unassembled WGS sequence"/>
</dbReference>
<keyword evidence="3" id="KW-0949">S-adenosyl-L-methionine</keyword>
<dbReference type="Pfam" id="PF13489">
    <property type="entry name" value="Methyltransf_23"/>
    <property type="match status" value="1"/>
</dbReference>
<evidence type="ECO:0000256" key="2">
    <source>
        <dbReference type="ARBA" id="ARBA00022679"/>
    </source>
</evidence>
<accession>A0ABR4W9I4</accession>
<reference evidence="4 5" key="1">
    <citation type="submission" date="2012-09" db="EMBL/GenBank/DDBJ databases">
        <title>Genome Sequence of alkane-degrading Bacterium Alcanivorax jadensis T9.</title>
        <authorList>
            <person name="Lai Q."/>
            <person name="Shao Z."/>
        </authorList>
    </citation>
    <scope>NUCLEOTIDE SEQUENCE [LARGE SCALE GENOMIC DNA]</scope>
    <source>
        <strain evidence="4 5">T9</strain>
    </source>
</reference>
<protein>
    <submittedName>
        <fullName evidence="4">Type 11 methyltransferase</fullName>
    </submittedName>
</protein>
<dbReference type="InterPro" id="IPR029063">
    <property type="entry name" value="SAM-dependent_MTases_sf"/>
</dbReference>
<organism evidence="4 5">
    <name type="scientific">Alcanivorax jadensis T9</name>
    <dbReference type="NCBI Taxonomy" id="1177181"/>
    <lineage>
        <taxon>Bacteria</taxon>
        <taxon>Pseudomonadati</taxon>
        <taxon>Pseudomonadota</taxon>
        <taxon>Gammaproteobacteria</taxon>
        <taxon>Oceanospirillales</taxon>
        <taxon>Alcanivoracaceae</taxon>
        <taxon>Alcanivorax</taxon>
    </lineage>
</organism>
<dbReference type="Gene3D" id="3.40.50.150">
    <property type="entry name" value="Vaccinia Virus protein VP39"/>
    <property type="match status" value="1"/>
</dbReference>
<evidence type="ECO:0000313" key="4">
    <source>
        <dbReference type="EMBL" id="KGD59895.1"/>
    </source>
</evidence>
<gene>
    <name evidence="4" type="ORF">T9A_03030</name>
</gene>